<evidence type="ECO:0000313" key="1">
    <source>
        <dbReference type="EMBL" id="SFN24066.1"/>
    </source>
</evidence>
<reference evidence="1 2" key="1">
    <citation type="submission" date="2016-10" db="EMBL/GenBank/DDBJ databases">
        <authorList>
            <person name="de Groot N.N."/>
        </authorList>
    </citation>
    <scope>NUCLEOTIDE SEQUENCE [LARGE SCALE GENOMIC DNA]</scope>
    <source>
        <strain evidence="1 2">CGMCC 1.7659</strain>
    </source>
</reference>
<keyword evidence="2" id="KW-1185">Reference proteome</keyword>
<evidence type="ECO:0000313" key="2">
    <source>
        <dbReference type="Proteomes" id="UP000198575"/>
    </source>
</evidence>
<dbReference type="OrthoDB" id="7769526at2"/>
<organism evidence="1 2">
    <name type="scientific">Dokdonella immobilis</name>
    <dbReference type="NCBI Taxonomy" id="578942"/>
    <lineage>
        <taxon>Bacteria</taxon>
        <taxon>Pseudomonadati</taxon>
        <taxon>Pseudomonadota</taxon>
        <taxon>Gammaproteobacteria</taxon>
        <taxon>Lysobacterales</taxon>
        <taxon>Rhodanobacteraceae</taxon>
        <taxon>Dokdonella</taxon>
    </lineage>
</organism>
<dbReference type="STRING" id="578942.SAMN05216289_10978"/>
<accession>A0A1I4XEX3</accession>
<gene>
    <name evidence="1" type="ORF">SAMN05216289_10978</name>
</gene>
<sequence>MLWIAGTSVSIEEGGYASRLQQRAMRECGISSINLSIGDQTSLMGCMRVMEHLERMTEGDVLVWEYSLLDSLLTKDAFAEDDVHAARRMAWRRLMERNVSTFVLMTPHLQSPTTRTACEDLIAADASAFGLCCLDVRELFASLGIHNLEPHYRDDRHPRHDSPVVDAIVEKVLGYLRITHGTLAPAIPAPPMPGREQHWRWLDARELARMAGRKPRQFSNSFLKTQAIILRSDEAIDVPQASRIVALGVLSTHDSGGAWCGHPGCPPASTRLQAELDYSFLLRSTGILCVRRAIDKVASAPAWAYGRGTWAGYGQALSSAPGRLLVFGMLYEPAIGVPVADANANSAMTSHSRPRPALVARLRWRLRSLMGRH</sequence>
<dbReference type="EMBL" id="FOVF01000009">
    <property type="protein sequence ID" value="SFN24066.1"/>
    <property type="molecule type" value="Genomic_DNA"/>
</dbReference>
<name>A0A1I4XEX3_9GAMM</name>
<proteinExistence type="predicted"/>
<protein>
    <submittedName>
        <fullName evidence="1">Uncharacterized protein</fullName>
    </submittedName>
</protein>
<dbReference type="Proteomes" id="UP000198575">
    <property type="component" value="Unassembled WGS sequence"/>
</dbReference>
<dbReference type="RefSeq" id="WP_092407033.1">
    <property type="nucleotide sequence ID" value="NZ_FOVF01000009.1"/>
</dbReference>
<dbReference type="AlphaFoldDB" id="A0A1I4XEX3"/>